<sequence length="1521" mass="169627">MHQFEFLPGRNQTTSYSKVIKGEVHNVLSVFRSDPRNTQKENHPVISSMRDLNEHLTSQELEMLSARAKRSTPSSQLESVTFLSPFCTAISNPDVSAPVTGACIGALHKFLLYGFVDPKAVRDAKEGITSVARAIRLCTFEESSQMTSSSYSRLQKNSSVQITDEEVVLRLLSLASLVIRSAAGIQLLDSRDVVGIFETTLHVATQVESKASGLLRSAAIDCLRSIIVVVFGSGEMVIQVGGDQKSDNDPNSSDDGDDSSSQGSDDLWCDSVTVDPLLAEEDRKHSLLLAEDGQIDQQKIIGNFPGKPLDEELPAHISIMSRLASLLNLNDNSEQVCIQALQLINIALETAPPDHLTSYPKLLGILKNTLCRHLLYLSTSSDLVIMTQTLRVIFNLFNSIKNHLKVQLEVFLTSVHLRILGCNTKKAFTTEQKEVALESLLEFCQEPSLMQDLYVNYDCDVQCTNLFETICKVLAMGMEEENPKTDDDPIAEVQIPSVLNHLCCESILAVIDSIARRCDVPFNNDRPSINAYFKDHSISPVQSASLDDTDSIDTDSYTSDDLSAPKSGSSTSWLDDARLTTSKVLIERKRKKRKLAEISAKFNQNALGKEWIAAAEEMGIFPTPASARSIASFLYSQPKLDKTQIGLYLSKGPKEKYPFHAETLESFSSLFDFGGLPFSSALRAFLLRFRLPGEAQCIDRLMEAFAVRLHEQNHEDEAHSIFMSSDSIFVLAFSTIMLNTDLHNPTIKDDRRMTTEEFIRNNRGINDGKDFPIEFMKDLYNQIKNDEIQVQKDFSDDPMDMMMTKSSEVAEAVFTTHDSSICDQAGMHERDMFLSIVSLALKNISLMFVRTDDVSLMMKIVKGIQQIATTCLYFQIDTIYNEALGVLLEFGRDFLNHVLLISCSGNALELAAASDQLRLPTNTTPVFRHDVESRNDETKLLVSPSQTVTATAIQTKSIDEKGLVALESALFLAKSHPGRLREALPNLMELIFLLRDANALPHGLSDLDDFANSEGTLLPPSPYAISSEREAKLYLSKMYAPKKLAPGRIWLLSKMFSDYGESNGENPQKYSPKDCGESPGCFSHGHLLSVEKRNELLLIGEKVSIGQFLIGRKDRNSAKQMLCTLLDETKPKAGGDIMFQHHAVFALELSARLLFCNMDFASELFSLFVPRLTDILTSEKDVHASANPFLMERSIITILRFCIHMIDRDDMRQGVLSLLRLLLEIPEDIFIAIVDRVACGMAIIVHCALANLTDLRDWDLIGQLLDSCAKYTPLTIFDGVTSCVGSRFPTRLGGFVDAQSIIYSGASLIVQVLLKFTFGSYGNDLTLSTATIPFLEQAYEYLHHLQIEGPYDSGIDEELWISCSKAFYSVALGDDAHASRYAIDVLEHFVLSNHVEEISVISWLTLMEGLTIRRPSLEFTAPRHKIFNLLCRLILIIIPKLQCSEQGRFAEIGNMIVFYVQENIQFGPNHALYENSVQVLTNTVNVIAMLTFDNEVSKSIHNLSHSFSKELEKIGRDKHHE</sequence>
<dbReference type="SUPFAM" id="SSF48425">
    <property type="entry name" value="Sec7 domain"/>
    <property type="match status" value="1"/>
</dbReference>
<dbReference type="GO" id="GO:0012505">
    <property type="term" value="C:endomembrane system"/>
    <property type="evidence" value="ECO:0007669"/>
    <property type="project" value="UniProtKB-ARBA"/>
</dbReference>
<evidence type="ECO:0000256" key="1">
    <source>
        <dbReference type="SAM" id="MobiDB-lite"/>
    </source>
</evidence>
<dbReference type="InterPro" id="IPR000904">
    <property type="entry name" value="Sec7_dom"/>
</dbReference>
<feature type="region of interest" description="Disordered" evidence="1">
    <location>
        <begin position="241"/>
        <end position="268"/>
    </location>
</feature>
<feature type="compositionally biased region" description="Low complexity" evidence="1">
    <location>
        <begin position="554"/>
        <end position="564"/>
    </location>
</feature>
<dbReference type="InterPro" id="IPR023394">
    <property type="entry name" value="Sec7_C_sf"/>
</dbReference>
<name>A0A7S3PZD4_9STRA</name>
<dbReference type="SMART" id="SM00222">
    <property type="entry name" value="Sec7"/>
    <property type="match status" value="1"/>
</dbReference>
<feature type="domain" description="SEC7" evidence="2">
    <location>
        <begin position="584"/>
        <end position="786"/>
    </location>
</feature>
<dbReference type="GO" id="GO:0032012">
    <property type="term" value="P:regulation of ARF protein signal transduction"/>
    <property type="evidence" value="ECO:0007669"/>
    <property type="project" value="InterPro"/>
</dbReference>
<dbReference type="EMBL" id="HBIO01007274">
    <property type="protein sequence ID" value="CAE0460581.1"/>
    <property type="molecule type" value="Transcribed_RNA"/>
</dbReference>
<dbReference type="InterPro" id="IPR032691">
    <property type="entry name" value="Mon2/Sec7/BIG1-like_HUS"/>
</dbReference>
<dbReference type="GO" id="GO:0016192">
    <property type="term" value="P:vesicle-mediated transport"/>
    <property type="evidence" value="ECO:0007669"/>
    <property type="project" value="UniProtKB-ARBA"/>
</dbReference>
<dbReference type="Gene3D" id="1.10.1000.11">
    <property type="entry name" value="Arf Nucleotide-binding Site Opener,domain 2"/>
    <property type="match status" value="1"/>
</dbReference>
<dbReference type="CDD" id="cd00171">
    <property type="entry name" value="Sec7"/>
    <property type="match status" value="1"/>
</dbReference>
<proteinExistence type="predicted"/>
<dbReference type="Pfam" id="PF12783">
    <property type="entry name" value="Sec7-like_HUS"/>
    <property type="match status" value="1"/>
</dbReference>
<dbReference type="GO" id="GO:0005085">
    <property type="term" value="F:guanyl-nucleotide exchange factor activity"/>
    <property type="evidence" value="ECO:0007669"/>
    <property type="project" value="InterPro"/>
</dbReference>
<reference evidence="3" key="1">
    <citation type="submission" date="2021-01" db="EMBL/GenBank/DDBJ databases">
        <authorList>
            <person name="Corre E."/>
            <person name="Pelletier E."/>
            <person name="Niang G."/>
            <person name="Scheremetjew M."/>
            <person name="Finn R."/>
            <person name="Kale V."/>
            <person name="Holt S."/>
            <person name="Cochrane G."/>
            <person name="Meng A."/>
            <person name="Brown T."/>
            <person name="Cohen L."/>
        </authorList>
    </citation>
    <scope>NUCLEOTIDE SEQUENCE</scope>
    <source>
        <strain evidence="3">MM31A-1</strain>
    </source>
</reference>
<dbReference type="PROSITE" id="PS50190">
    <property type="entry name" value="SEC7"/>
    <property type="match status" value="1"/>
</dbReference>
<protein>
    <recommendedName>
        <fullName evidence="2">SEC7 domain-containing protein</fullName>
    </recommendedName>
</protein>
<accession>A0A7S3PZD4</accession>
<dbReference type="Gene3D" id="1.10.220.20">
    <property type="match status" value="1"/>
</dbReference>
<evidence type="ECO:0000313" key="3">
    <source>
        <dbReference type="EMBL" id="CAE0460581.1"/>
    </source>
</evidence>
<evidence type="ECO:0000259" key="2">
    <source>
        <dbReference type="PROSITE" id="PS50190"/>
    </source>
</evidence>
<dbReference type="Pfam" id="PF01369">
    <property type="entry name" value="Sec7"/>
    <property type="match status" value="1"/>
</dbReference>
<organism evidence="3">
    <name type="scientific">Chaetoceros debilis</name>
    <dbReference type="NCBI Taxonomy" id="122233"/>
    <lineage>
        <taxon>Eukaryota</taxon>
        <taxon>Sar</taxon>
        <taxon>Stramenopiles</taxon>
        <taxon>Ochrophyta</taxon>
        <taxon>Bacillariophyta</taxon>
        <taxon>Coscinodiscophyceae</taxon>
        <taxon>Chaetocerotophycidae</taxon>
        <taxon>Chaetocerotales</taxon>
        <taxon>Chaetocerotaceae</taxon>
        <taxon>Chaetoceros</taxon>
    </lineage>
</organism>
<dbReference type="PANTHER" id="PTHR10663">
    <property type="entry name" value="GUANYL-NUCLEOTIDE EXCHANGE FACTOR"/>
    <property type="match status" value="1"/>
</dbReference>
<feature type="region of interest" description="Disordered" evidence="1">
    <location>
        <begin position="544"/>
        <end position="571"/>
    </location>
</feature>
<dbReference type="GO" id="GO:0005737">
    <property type="term" value="C:cytoplasm"/>
    <property type="evidence" value="ECO:0007669"/>
    <property type="project" value="UniProtKB-ARBA"/>
</dbReference>
<gene>
    <name evidence="3" type="ORF">CDEB00056_LOCUS5422</name>
</gene>
<dbReference type="PANTHER" id="PTHR10663:SF388">
    <property type="entry name" value="GOLGI-SPECIFIC BREFELDIN A-RESISTANCE GUANINE NUCLEOTIDE EXCHANGE FACTOR 1"/>
    <property type="match status" value="1"/>
</dbReference>
<dbReference type="FunFam" id="1.10.1000.11:FF:000002">
    <property type="entry name" value="Cytohesin 1"/>
    <property type="match status" value="1"/>
</dbReference>
<dbReference type="InterPro" id="IPR035999">
    <property type="entry name" value="Sec7_dom_sf"/>
</dbReference>